<dbReference type="AlphaFoldDB" id="A0A150TWK8"/>
<gene>
    <name evidence="2" type="ORF">BE21_19970</name>
</gene>
<dbReference type="Proteomes" id="UP000075502">
    <property type="component" value="Unassembled WGS sequence"/>
</dbReference>
<organism evidence="2 3">
    <name type="scientific">Sorangium cellulosum</name>
    <name type="common">Polyangium cellulosum</name>
    <dbReference type="NCBI Taxonomy" id="56"/>
    <lineage>
        <taxon>Bacteria</taxon>
        <taxon>Pseudomonadati</taxon>
        <taxon>Myxococcota</taxon>
        <taxon>Polyangia</taxon>
        <taxon>Polyangiales</taxon>
        <taxon>Polyangiaceae</taxon>
        <taxon>Sorangium</taxon>
    </lineage>
</organism>
<evidence type="ECO:0000313" key="2">
    <source>
        <dbReference type="EMBL" id="KYG09073.1"/>
    </source>
</evidence>
<proteinExistence type="predicted"/>
<sequence>MASAVAKASQRCKTMFIFWKKTPLSDRLYADPYCVHTGPGRLTLIPLVKQAYRENGKPRNRTLWRSSRAIRTCCIADINDPTARVAWWQDFEQDFLRAIAHLDEVGGDRLLDHYEWIRDELAKVIPQPSLADETLWWCMMSLPQDPRPGERPDEQRARLVDEARRSMEERLRPLWEQERRYWQREAQTARRAPPRDGHRAKAGGAAPGSQAEARAAPGPRKAADAMPWFFRELGLTWPCTEADVKAAWRRGVKHRHPDQGGSNTGFIAFKNAYDAAMEFLQARAVA</sequence>
<evidence type="ECO:0000256" key="1">
    <source>
        <dbReference type="SAM" id="MobiDB-lite"/>
    </source>
</evidence>
<dbReference type="InterPro" id="IPR036869">
    <property type="entry name" value="J_dom_sf"/>
</dbReference>
<evidence type="ECO:0008006" key="4">
    <source>
        <dbReference type="Google" id="ProtNLM"/>
    </source>
</evidence>
<dbReference type="SUPFAM" id="SSF46565">
    <property type="entry name" value="Chaperone J-domain"/>
    <property type="match status" value="1"/>
</dbReference>
<accession>A0A150TWK8</accession>
<dbReference type="EMBL" id="JEME01000783">
    <property type="protein sequence ID" value="KYG09073.1"/>
    <property type="molecule type" value="Genomic_DNA"/>
</dbReference>
<name>A0A150TWK8_SORCE</name>
<comment type="caution">
    <text evidence="2">The sequence shown here is derived from an EMBL/GenBank/DDBJ whole genome shotgun (WGS) entry which is preliminary data.</text>
</comment>
<protein>
    <recommendedName>
        <fullName evidence="4">J domain-containing protein</fullName>
    </recommendedName>
</protein>
<evidence type="ECO:0000313" key="3">
    <source>
        <dbReference type="Proteomes" id="UP000075502"/>
    </source>
</evidence>
<reference evidence="2 3" key="1">
    <citation type="submission" date="2014-02" db="EMBL/GenBank/DDBJ databases">
        <title>The small core and large imbalanced accessory genome model reveals a collaborative survival strategy of Sorangium cellulosum strains in nature.</title>
        <authorList>
            <person name="Han K."/>
            <person name="Peng R."/>
            <person name="Blom J."/>
            <person name="Li Y.-Z."/>
        </authorList>
    </citation>
    <scope>NUCLEOTIDE SEQUENCE [LARGE SCALE GENOMIC DNA]</scope>
    <source>
        <strain evidence="2 3">So0007-03</strain>
    </source>
</reference>
<feature type="region of interest" description="Disordered" evidence="1">
    <location>
        <begin position="185"/>
        <end position="220"/>
    </location>
</feature>